<feature type="domain" description="Beta-lactamase-related" evidence="1">
    <location>
        <begin position="16"/>
        <end position="282"/>
    </location>
</feature>
<accession>A0A0M2HRR8</accession>
<dbReference type="Pfam" id="PF00144">
    <property type="entry name" value="Beta-lactamase"/>
    <property type="match status" value="1"/>
</dbReference>
<organism evidence="2 3">
    <name type="scientific">Microbacterium hydrocarbonoxydans</name>
    <dbReference type="NCBI Taxonomy" id="273678"/>
    <lineage>
        <taxon>Bacteria</taxon>
        <taxon>Bacillati</taxon>
        <taxon>Actinomycetota</taxon>
        <taxon>Actinomycetes</taxon>
        <taxon>Micrococcales</taxon>
        <taxon>Microbacteriaceae</taxon>
        <taxon>Microbacterium</taxon>
    </lineage>
</organism>
<dbReference type="Gene3D" id="3.40.710.10">
    <property type="entry name" value="DD-peptidase/beta-lactamase superfamily"/>
    <property type="match status" value="1"/>
</dbReference>
<comment type="caution">
    <text evidence="2">The sequence shown here is derived from an EMBL/GenBank/DDBJ whole genome shotgun (WGS) entry which is preliminary data.</text>
</comment>
<dbReference type="SUPFAM" id="SSF56601">
    <property type="entry name" value="beta-lactamase/transpeptidase-like"/>
    <property type="match status" value="1"/>
</dbReference>
<name>A0A0M2HRR8_9MICO</name>
<sequence length="436" mass="46290">MSAALQRLIDRAHAADIAIHALAVSVDGDVVVRTGVAPFGTDVPHRMYSVSKSITAIAILLLADEGRLSLDDPIALHFPEFGPVHPWLAATRIDDMLAMAGPHSRTTYVADRGGWLESYFRMPPTHRPGTLFTYDTSASYVLSALVERLSGATMLEYLRPRLLEPLEVGRGMRFLTGPEGISHGGSGLIAAPDEMLRIAEAVNGASDVLAPSIRDRLIERRSDPGTQTWGASLRHGYGRQIWLPADDSWLMFGLGGQLVYGEPSTGIAAVVTADTTTLASGDQRLIDLLLPELGTQPHGPLHLSAPSPPHDPAAARPLRGEYALIGGENAPRRLSVALDGAGGAIEVQGCTLRVDTECGRAAVLPLGDAVVTAGWSADGVLDVRISAAADDIASVRMRLVVTDDDILTVMSQGFGPEIGAEWTWQGSFEPSRAPVA</sequence>
<dbReference type="STRING" id="273678.RS84_01973"/>
<dbReference type="InterPro" id="IPR001466">
    <property type="entry name" value="Beta-lactam-related"/>
</dbReference>
<dbReference type="InterPro" id="IPR012338">
    <property type="entry name" value="Beta-lactam/transpept-like"/>
</dbReference>
<evidence type="ECO:0000313" key="2">
    <source>
        <dbReference type="EMBL" id="KJL47184.1"/>
    </source>
</evidence>
<dbReference type="PATRIC" id="fig|273678.4.peg.1973"/>
<dbReference type="PANTHER" id="PTHR43283:SF7">
    <property type="entry name" value="BETA-LACTAMASE-RELATED DOMAIN-CONTAINING PROTEIN"/>
    <property type="match status" value="1"/>
</dbReference>
<protein>
    <submittedName>
        <fullName evidence="2">Beta-lactamase</fullName>
    </submittedName>
</protein>
<dbReference type="AlphaFoldDB" id="A0A0M2HRR8"/>
<dbReference type="RefSeq" id="WP_082062132.1">
    <property type="nucleotide sequence ID" value="NZ_JYJB01000009.1"/>
</dbReference>
<proteinExistence type="predicted"/>
<gene>
    <name evidence="2" type="ORF">RS84_01973</name>
</gene>
<evidence type="ECO:0000313" key="3">
    <source>
        <dbReference type="Proteomes" id="UP000033900"/>
    </source>
</evidence>
<keyword evidence="3" id="KW-1185">Reference proteome</keyword>
<dbReference type="InterPro" id="IPR050789">
    <property type="entry name" value="Diverse_Enzym_Activities"/>
</dbReference>
<dbReference type="Proteomes" id="UP000033900">
    <property type="component" value="Unassembled WGS sequence"/>
</dbReference>
<dbReference type="EMBL" id="JYJB01000009">
    <property type="protein sequence ID" value="KJL47184.1"/>
    <property type="molecule type" value="Genomic_DNA"/>
</dbReference>
<evidence type="ECO:0000259" key="1">
    <source>
        <dbReference type="Pfam" id="PF00144"/>
    </source>
</evidence>
<dbReference type="OrthoDB" id="9814204at2"/>
<reference evidence="2 3" key="1">
    <citation type="submission" date="2015-02" db="EMBL/GenBank/DDBJ databases">
        <title>Draft genome sequences of ten Microbacterium spp. with emphasis on heavy metal contaminated environments.</title>
        <authorList>
            <person name="Corretto E."/>
        </authorList>
    </citation>
    <scope>NUCLEOTIDE SEQUENCE [LARGE SCALE GENOMIC DNA]</scope>
    <source>
        <strain evidence="2 3">SA35</strain>
    </source>
</reference>
<dbReference type="PANTHER" id="PTHR43283">
    <property type="entry name" value="BETA-LACTAMASE-RELATED"/>
    <property type="match status" value="1"/>
</dbReference>